<feature type="signal peptide" evidence="7">
    <location>
        <begin position="1"/>
        <end position="25"/>
    </location>
</feature>
<dbReference type="Proteomes" id="UP001235064">
    <property type="component" value="Unassembled WGS sequence"/>
</dbReference>
<proteinExistence type="inferred from homology"/>
<dbReference type="PROSITE" id="PS00775">
    <property type="entry name" value="GLYCOSYL_HYDROL_F3"/>
    <property type="match status" value="1"/>
</dbReference>
<keyword evidence="4 9" id="KW-0378">Hydrolase</keyword>
<evidence type="ECO:0000313" key="9">
    <source>
        <dbReference type="EMBL" id="MDL9978178.1"/>
    </source>
</evidence>
<reference evidence="9 10" key="1">
    <citation type="submission" date="2023-06" db="EMBL/GenBank/DDBJ databases">
        <title>Microbacterium sp. nov., isolated from a waste landfill.</title>
        <authorList>
            <person name="Wen W."/>
        </authorList>
    </citation>
    <scope>NUCLEOTIDE SEQUENCE [LARGE SCALE GENOMIC DNA]</scope>
    <source>
        <strain evidence="9 10">ASV49</strain>
    </source>
</reference>
<sequence length="388" mass="39657">MRAGGRTAAALALVVALGAAAVACAPERGPASSPTEAPSATPTAPPTPVDPIAALTLEQRVGQLFMVGTSVRGADPVTISAIVDRHAGSIFLHGRSQAGAAATAALVRSFTSLVGPATTAGVPLWVATDQEGGEVQVLQGPGFDRMPSALSQSALPDLEKQGETWGSQLSQVGVNMDLAPVADIVTSPGAARANPPIGALNREYGFDQASVAAHAGAFAEGMRSAGVVPTFKHFPGLGRVGGNTDFDAGIVDDTVTADAPDVDVYRQLTSHGVSAVMLSTAVYQRIDPSVPAVFSKAIVTDLLRGKVGFDGVVMTDDVSATAQMKAWSPADRAIQSIQAGVDVVLVSADPRVYAPMYDAVLAKAKADPVFAKQVDDAARRVVEAKARS</sequence>
<keyword evidence="5" id="KW-0326">Glycosidase</keyword>
<feature type="region of interest" description="Disordered" evidence="6">
    <location>
        <begin position="26"/>
        <end position="50"/>
    </location>
</feature>
<evidence type="ECO:0000256" key="2">
    <source>
        <dbReference type="ARBA" id="ARBA00005336"/>
    </source>
</evidence>
<dbReference type="PROSITE" id="PS51257">
    <property type="entry name" value="PROKAR_LIPOPROTEIN"/>
    <property type="match status" value="1"/>
</dbReference>
<dbReference type="PANTHER" id="PTHR30480">
    <property type="entry name" value="BETA-HEXOSAMINIDASE-RELATED"/>
    <property type="match status" value="1"/>
</dbReference>
<evidence type="ECO:0000256" key="7">
    <source>
        <dbReference type="SAM" id="SignalP"/>
    </source>
</evidence>
<keyword evidence="10" id="KW-1185">Reference proteome</keyword>
<dbReference type="PANTHER" id="PTHR30480:SF13">
    <property type="entry name" value="BETA-HEXOSAMINIDASE"/>
    <property type="match status" value="1"/>
</dbReference>
<comment type="caution">
    <text evidence="9">The sequence shown here is derived from an EMBL/GenBank/DDBJ whole genome shotgun (WGS) entry which is preliminary data.</text>
</comment>
<dbReference type="SUPFAM" id="SSF51445">
    <property type="entry name" value="(Trans)glycosidases"/>
    <property type="match status" value="1"/>
</dbReference>
<evidence type="ECO:0000256" key="3">
    <source>
        <dbReference type="ARBA" id="ARBA00012663"/>
    </source>
</evidence>
<protein>
    <recommendedName>
        <fullName evidence="3">beta-N-acetylhexosaminidase</fullName>
        <ecNumber evidence="3">3.2.1.52</ecNumber>
    </recommendedName>
</protein>
<dbReference type="InterPro" id="IPR036962">
    <property type="entry name" value="Glyco_hydro_3_N_sf"/>
</dbReference>
<dbReference type="Pfam" id="PF00933">
    <property type="entry name" value="Glyco_hydro_3"/>
    <property type="match status" value="1"/>
</dbReference>
<organism evidence="9 10">
    <name type="scientific">Microbacterium candidum</name>
    <dbReference type="NCBI Taxonomy" id="3041922"/>
    <lineage>
        <taxon>Bacteria</taxon>
        <taxon>Bacillati</taxon>
        <taxon>Actinomycetota</taxon>
        <taxon>Actinomycetes</taxon>
        <taxon>Micrococcales</taxon>
        <taxon>Microbacteriaceae</taxon>
        <taxon>Microbacterium</taxon>
    </lineage>
</organism>
<gene>
    <name evidence="9" type="ORF">QSV35_02430</name>
</gene>
<comment type="catalytic activity">
    <reaction evidence="1">
        <text>Hydrolysis of terminal non-reducing N-acetyl-D-hexosamine residues in N-acetyl-beta-D-hexosaminides.</text>
        <dbReference type="EC" id="3.2.1.52"/>
    </reaction>
</comment>
<feature type="chain" id="PRO_5045408459" description="beta-N-acetylhexosaminidase" evidence="7">
    <location>
        <begin position="26"/>
        <end position="388"/>
    </location>
</feature>
<dbReference type="InterPro" id="IPR019800">
    <property type="entry name" value="Glyco_hydro_3_AS"/>
</dbReference>
<feature type="domain" description="Glycoside hydrolase family 3 N-terminal" evidence="8">
    <location>
        <begin position="56"/>
        <end position="383"/>
    </location>
</feature>
<feature type="compositionally biased region" description="Low complexity" evidence="6">
    <location>
        <begin position="26"/>
        <end position="42"/>
    </location>
</feature>
<dbReference type="InterPro" id="IPR050226">
    <property type="entry name" value="NagZ_Beta-hexosaminidase"/>
</dbReference>
<evidence type="ECO:0000313" key="10">
    <source>
        <dbReference type="Proteomes" id="UP001235064"/>
    </source>
</evidence>
<dbReference type="RefSeq" id="WP_286286353.1">
    <property type="nucleotide sequence ID" value="NZ_JASXSZ010000001.1"/>
</dbReference>
<keyword evidence="7" id="KW-0732">Signal</keyword>
<dbReference type="EC" id="3.2.1.52" evidence="3"/>
<dbReference type="EMBL" id="JASXSZ010000001">
    <property type="protein sequence ID" value="MDL9978178.1"/>
    <property type="molecule type" value="Genomic_DNA"/>
</dbReference>
<dbReference type="Gene3D" id="3.20.20.300">
    <property type="entry name" value="Glycoside hydrolase, family 3, N-terminal domain"/>
    <property type="match status" value="1"/>
</dbReference>
<evidence type="ECO:0000259" key="8">
    <source>
        <dbReference type="Pfam" id="PF00933"/>
    </source>
</evidence>
<name>A0ABT7MUS9_9MICO</name>
<evidence type="ECO:0000256" key="4">
    <source>
        <dbReference type="ARBA" id="ARBA00022801"/>
    </source>
</evidence>
<evidence type="ECO:0000256" key="5">
    <source>
        <dbReference type="ARBA" id="ARBA00023295"/>
    </source>
</evidence>
<dbReference type="GO" id="GO:0016787">
    <property type="term" value="F:hydrolase activity"/>
    <property type="evidence" value="ECO:0007669"/>
    <property type="project" value="UniProtKB-KW"/>
</dbReference>
<accession>A0ABT7MUS9</accession>
<comment type="similarity">
    <text evidence="2">Belongs to the glycosyl hydrolase 3 family.</text>
</comment>
<evidence type="ECO:0000256" key="1">
    <source>
        <dbReference type="ARBA" id="ARBA00001231"/>
    </source>
</evidence>
<dbReference type="InterPro" id="IPR017853">
    <property type="entry name" value="GH"/>
</dbReference>
<dbReference type="InterPro" id="IPR001764">
    <property type="entry name" value="Glyco_hydro_3_N"/>
</dbReference>
<evidence type="ECO:0000256" key="6">
    <source>
        <dbReference type="SAM" id="MobiDB-lite"/>
    </source>
</evidence>